<dbReference type="InterPro" id="IPR014711">
    <property type="entry name" value="TopoI_cat_a-hlx-sub_euk"/>
</dbReference>
<evidence type="ECO:0000259" key="8">
    <source>
        <dbReference type="Pfam" id="PF21338"/>
    </source>
</evidence>
<accession>A0A495JBA7</accession>
<keyword evidence="5" id="KW-0238">DNA-binding</keyword>
<evidence type="ECO:0000313" key="10">
    <source>
        <dbReference type="Proteomes" id="UP000277671"/>
    </source>
</evidence>
<dbReference type="PRINTS" id="PR00416">
    <property type="entry name" value="EUTPISMRASEI"/>
</dbReference>
<keyword evidence="4" id="KW-0799">Topoisomerase</keyword>
<dbReference type="EMBL" id="RBKT01000001">
    <property type="protein sequence ID" value="RKR86217.1"/>
    <property type="molecule type" value="Genomic_DNA"/>
</dbReference>
<dbReference type="GO" id="GO:0003677">
    <property type="term" value="F:DNA binding"/>
    <property type="evidence" value="ECO:0007669"/>
    <property type="project" value="UniProtKB-KW"/>
</dbReference>
<name>A0A495JBA7_9ACTN</name>
<gene>
    <name evidence="9" type="ORF">BDK92_0441</name>
</gene>
<dbReference type="InterPro" id="IPR049331">
    <property type="entry name" value="Top1B_N_bact"/>
</dbReference>
<dbReference type="Gene3D" id="1.10.132.120">
    <property type="match status" value="1"/>
</dbReference>
<keyword evidence="6 9" id="KW-0413">Isomerase</keyword>
<proteinExistence type="inferred from homology"/>
<dbReference type="SUPFAM" id="SSF56349">
    <property type="entry name" value="DNA breaking-rejoining enzymes"/>
    <property type="match status" value="1"/>
</dbReference>
<dbReference type="InterPro" id="IPR013500">
    <property type="entry name" value="TopoI_cat_euk"/>
</dbReference>
<dbReference type="OrthoDB" id="9778962at2"/>
<dbReference type="InterPro" id="IPR035447">
    <property type="entry name" value="DNA_topo_I_N_sf"/>
</dbReference>
<reference evidence="9 10" key="1">
    <citation type="submission" date="2018-10" db="EMBL/GenBank/DDBJ databases">
        <title>Sequencing the genomes of 1000 actinobacteria strains.</title>
        <authorList>
            <person name="Klenk H.-P."/>
        </authorList>
    </citation>
    <scope>NUCLEOTIDE SEQUENCE [LARGE SCALE GENOMIC DNA]</scope>
    <source>
        <strain evidence="9 10">DSM 45175</strain>
    </source>
</reference>
<dbReference type="Gene3D" id="3.90.15.10">
    <property type="entry name" value="Topoisomerase I, Chain A, domain 3"/>
    <property type="match status" value="1"/>
</dbReference>
<dbReference type="RefSeq" id="WP_121161509.1">
    <property type="nucleotide sequence ID" value="NZ_RBKT01000001.1"/>
</dbReference>
<dbReference type="AlphaFoldDB" id="A0A495JBA7"/>
<comment type="similarity">
    <text evidence="2">Belongs to the type IB topoisomerase family.</text>
</comment>
<dbReference type="EC" id="5.6.2.1" evidence="3"/>
<comment type="catalytic activity">
    <reaction evidence="1">
        <text>ATP-independent breakage of single-stranded DNA, followed by passage and rejoining.</text>
        <dbReference type="EC" id="5.6.2.1"/>
    </reaction>
</comment>
<dbReference type="Pfam" id="PF01028">
    <property type="entry name" value="Topoisom_I"/>
    <property type="match status" value="1"/>
</dbReference>
<evidence type="ECO:0000256" key="3">
    <source>
        <dbReference type="ARBA" id="ARBA00012891"/>
    </source>
</evidence>
<feature type="domain" description="DNA topoisomerase IB N-terminal" evidence="8">
    <location>
        <begin position="23"/>
        <end position="69"/>
    </location>
</feature>
<evidence type="ECO:0000259" key="7">
    <source>
        <dbReference type="Pfam" id="PF01028"/>
    </source>
</evidence>
<protein>
    <recommendedName>
        <fullName evidence="3">DNA topoisomerase</fullName>
        <ecNumber evidence="3">5.6.2.1</ecNumber>
    </recommendedName>
</protein>
<dbReference type="Proteomes" id="UP000277671">
    <property type="component" value="Unassembled WGS sequence"/>
</dbReference>
<evidence type="ECO:0000313" key="9">
    <source>
        <dbReference type="EMBL" id="RKR86217.1"/>
    </source>
</evidence>
<dbReference type="PROSITE" id="PS52038">
    <property type="entry name" value="TOPO_IB_2"/>
    <property type="match status" value="1"/>
</dbReference>
<feature type="domain" description="DNA topoisomerase I catalytic core eukaryotic-type" evidence="7">
    <location>
        <begin position="82"/>
        <end position="288"/>
    </location>
</feature>
<dbReference type="Pfam" id="PF21338">
    <property type="entry name" value="Top1B_N_bact"/>
    <property type="match status" value="1"/>
</dbReference>
<comment type="caution">
    <text evidence="9">The sequence shown here is derived from an EMBL/GenBank/DDBJ whole genome shotgun (WGS) entry which is preliminary data.</text>
</comment>
<dbReference type="InterPro" id="IPR011010">
    <property type="entry name" value="DNA_brk_join_enz"/>
</dbReference>
<dbReference type="GO" id="GO:0003917">
    <property type="term" value="F:DNA topoisomerase type I (single strand cut, ATP-independent) activity"/>
    <property type="evidence" value="ECO:0007669"/>
    <property type="project" value="UniProtKB-EC"/>
</dbReference>
<evidence type="ECO:0000256" key="5">
    <source>
        <dbReference type="ARBA" id="ARBA00023125"/>
    </source>
</evidence>
<dbReference type="SUPFAM" id="SSF55869">
    <property type="entry name" value="DNA topoisomerase I domain"/>
    <property type="match status" value="1"/>
</dbReference>
<evidence type="ECO:0000256" key="6">
    <source>
        <dbReference type="ARBA" id="ARBA00023235"/>
    </source>
</evidence>
<keyword evidence="10" id="KW-1185">Reference proteome</keyword>
<dbReference type="Gene3D" id="3.30.66.10">
    <property type="entry name" value="DNA topoisomerase I domain"/>
    <property type="match status" value="1"/>
</dbReference>
<dbReference type="GO" id="GO:0006265">
    <property type="term" value="P:DNA topological change"/>
    <property type="evidence" value="ECO:0007669"/>
    <property type="project" value="InterPro"/>
</dbReference>
<dbReference type="InterPro" id="IPR001631">
    <property type="entry name" value="TopoI"/>
</dbReference>
<evidence type="ECO:0000256" key="4">
    <source>
        <dbReference type="ARBA" id="ARBA00023029"/>
    </source>
</evidence>
<evidence type="ECO:0000256" key="1">
    <source>
        <dbReference type="ARBA" id="ARBA00000213"/>
    </source>
</evidence>
<sequence length="326" mass="37356">MRLRRTDQTKPGYTRRVRGRGVSFLDNDRRPLRDPAELRRLRELAIPPAWRDVWICPDPRGHLQATGIDAAGRKQYLYHPRWRDDRDKAKYAHVLAVARRLPAVRRRVSRDLAGRGLTRSRVLAAVVRLLDLGMFRVGGDEYATGDDPTYGVTTLRPEHVRGRSGCVVLEFTGKGGIEQVRRITDPEVCRVLRDLRRRRRDADRLFGYWEGRRWHDVHADDVNDYLRGSCGVAMTAKDFRTWHATLRTCRRLAETEPSRSSARRRRVVAEVMREVAELLGNTPAVARASYVDPRIIDRYLDGRTADIAPAASRTAAERAVIDFLSA</sequence>
<evidence type="ECO:0000256" key="2">
    <source>
        <dbReference type="ARBA" id="ARBA00006645"/>
    </source>
</evidence>
<organism evidence="9 10">
    <name type="scientific">Micromonospora pisi</name>
    <dbReference type="NCBI Taxonomy" id="589240"/>
    <lineage>
        <taxon>Bacteria</taxon>
        <taxon>Bacillati</taxon>
        <taxon>Actinomycetota</taxon>
        <taxon>Actinomycetes</taxon>
        <taxon>Micromonosporales</taxon>
        <taxon>Micromonosporaceae</taxon>
        <taxon>Micromonospora</taxon>
    </lineage>
</organism>